<evidence type="ECO:0000313" key="3">
    <source>
        <dbReference type="Proteomes" id="UP000053593"/>
    </source>
</evidence>
<reference evidence="2 3" key="1">
    <citation type="submission" date="2014-04" db="EMBL/GenBank/DDBJ databases">
        <title>Evolutionary Origins and Diversification of the Mycorrhizal Mutualists.</title>
        <authorList>
            <consortium name="DOE Joint Genome Institute"/>
            <consortium name="Mycorrhizal Genomics Consortium"/>
            <person name="Kohler A."/>
            <person name="Kuo A."/>
            <person name="Nagy L.G."/>
            <person name="Floudas D."/>
            <person name="Copeland A."/>
            <person name="Barry K.W."/>
            <person name="Cichocki N."/>
            <person name="Veneault-Fourrey C."/>
            <person name="LaButti K."/>
            <person name="Lindquist E.A."/>
            <person name="Lipzen A."/>
            <person name="Lundell T."/>
            <person name="Morin E."/>
            <person name="Murat C."/>
            <person name="Riley R."/>
            <person name="Ohm R."/>
            <person name="Sun H."/>
            <person name="Tunlid A."/>
            <person name="Henrissat B."/>
            <person name="Grigoriev I.V."/>
            <person name="Hibbett D.S."/>
            <person name="Martin F."/>
        </authorList>
    </citation>
    <scope>NUCLEOTIDE SEQUENCE [LARGE SCALE GENOMIC DNA]</scope>
    <source>
        <strain evidence="2 3">FD-317 M1</strain>
    </source>
</reference>
<feature type="transmembrane region" description="Helical" evidence="1">
    <location>
        <begin position="71"/>
        <end position="93"/>
    </location>
</feature>
<keyword evidence="1" id="KW-1133">Transmembrane helix</keyword>
<name>A0A0D0AUK1_9AGAR</name>
<feature type="transmembrane region" description="Helical" evidence="1">
    <location>
        <begin position="155"/>
        <end position="177"/>
    </location>
</feature>
<gene>
    <name evidence="2" type="ORF">GYMLUDRAFT_249693</name>
</gene>
<protein>
    <submittedName>
        <fullName evidence="2">Unplaced genomic scaffold GYMLUscaffold_70, whole genome shotgun sequence</fullName>
    </submittedName>
</protein>
<feature type="transmembrane region" description="Helical" evidence="1">
    <location>
        <begin position="113"/>
        <end position="134"/>
    </location>
</feature>
<dbReference type="Proteomes" id="UP000053593">
    <property type="component" value="Unassembled WGS sequence"/>
</dbReference>
<dbReference type="EMBL" id="KN834818">
    <property type="protein sequence ID" value="KIK54235.1"/>
    <property type="molecule type" value="Genomic_DNA"/>
</dbReference>
<feature type="transmembrane region" description="Helical" evidence="1">
    <location>
        <begin position="42"/>
        <end position="64"/>
    </location>
</feature>
<proteinExistence type="predicted"/>
<dbReference type="OrthoDB" id="3354175at2759"/>
<organism evidence="2 3">
    <name type="scientific">Collybiopsis luxurians FD-317 M1</name>
    <dbReference type="NCBI Taxonomy" id="944289"/>
    <lineage>
        <taxon>Eukaryota</taxon>
        <taxon>Fungi</taxon>
        <taxon>Dikarya</taxon>
        <taxon>Basidiomycota</taxon>
        <taxon>Agaricomycotina</taxon>
        <taxon>Agaricomycetes</taxon>
        <taxon>Agaricomycetidae</taxon>
        <taxon>Agaricales</taxon>
        <taxon>Marasmiineae</taxon>
        <taxon>Omphalotaceae</taxon>
        <taxon>Collybiopsis</taxon>
        <taxon>Collybiopsis luxurians</taxon>
    </lineage>
</organism>
<evidence type="ECO:0000256" key="1">
    <source>
        <dbReference type="SAM" id="Phobius"/>
    </source>
</evidence>
<keyword evidence="1" id="KW-0812">Transmembrane</keyword>
<dbReference type="AlphaFoldDB" id="A0A0D0AUK1"/>
<feature type="transmembrane region" description="Helical" evidence="1">
    <location>
        <begin position="189"/>
        <end position="209"/>
    </location>
</feature>
<sequence length="254" mass="27557">MFLLATIHVGVDLRRVLDAFLHTNNAIAYLSEVNTAAYSVKSLAYCIQTLLGDGFVLYRLYLVWNGDKRVVLPLLVCFVASFGVGIGTLQAFARASPEAPVFITELQQWVVSFFSLTLATNFLCTSLIAARIWWTHRRMTGTDMAVFGRSTMPAAVVIIESGAIYSACLIILLSLYLSGSFAQYIALDAVIQVIGIVFSLIIVRVGLGLSSETIAQTRSVTTFAAAKGPEGNSYSSGNHSMVHITQITESDVEV</sequence>
<accession>A0A0D0AUK1</accession>
<keyword evidence="1" id="KW-0472">Membrane</keyword>
<dbReference type="HOGENOM" id="CLU_044614_3_3_1"/>
<keyword evidence="3" id="KW-1185">Reference proteome</keyword>
<evidence type="ECO:0000313" key="2">
    <source>
        <dbReference type="EMBL" id="KIK54235.1"/>
    </source>
</evidence>